<gene>
    <name evidence="3" type="ORF">BG011_000966</name>
</gene>
<reference evidence="3" key="1">
    <citation type="journal article" date="2020" name="Fungal Divers.">
        <title>Resolving the Mortierellaceae phylogeny through synthesis of multi-gene phylogenetics and phylogenomics.</title>
        <authorList>
            <person name="Vandepol N."/>
            <person name="Liber J."/>
            <person name="Desiro A."/>
            <person name="Na H."/>
            <person name="Kennedy M."/>
            <person name="Barry K."/>
            <person name="Grigoriev I.V."/>
            <person name="Miller A.N."/>
            <person name="O'Donnell K."/>
            <person name="Stajich J.E."/>
            <person name="Bonito G."/>
        </authorList>
    </citation>
    <scope>NUCLEOTIDE SEQUENCE</scope>
    <source>
        <strain evidence="3">KOD948</strain>
    </source>
</reference>
<dbReference type="InterPro" id="IPR044926">
    <property type="entry name" value="RGS_subdomain_2"/>
</dbReference>
<feature type="compositionally biased region" description="Low complexity" evidence="1">
    <location>
        <begin position="373"/>
        <end position="390"/>
    </location>
</feature>
<sequence>MQPQKDLMLTRRQKTLSSISNYIPLHILLNRPVGVSFSLTAPKSFTIEQLARQIEAEYAYLVEREVGHSRFPVIQCGALFDHIELRSSSSSHRKTVARRSQPRSQRSQQPSRTQQTGGDSDGVEAGEEEANVEQDDHEEEDEYDDDGTEEGSEGIVDERDEAESRGVQLRFSDKVEDVLDRDSTVHVVNIDQGIGMGRKLSLTNLALAVGHDDNLSSPSDGCAETGTAQGPNAPEFECTWSMPPTITEASCSVIEKESTTVETPLVISSPPAEIVNAAITAAGTPLETANEEDTLYQQQGPLDPRASTFTTDTVTTLLAPASTTFLPFESQTEAAENASMKSSARNEPKRPMTMCSIATEATATSIDDNNNPATKSSASKKTTKTSSTSTHQRSRATDILLNLESSSNDARFQEILHNTIALDHFRQFCFQEYSIENLLFWMDVELFAKPSPGLLQMDHKNREKQCEGATDDEKKDNQCGEDDEAGQFAVQHARYIYLTYIDACAPLQVNLSDETRTDIPWPILDYETSAPTSASSSVASSPTTEMPLPCGNLQDLLTHKKTKDEAIGWPLDRRMFDGAQEHTYQLMKGHTLVRFEDSDLWKAVEKIIHEQPEEYAKATIQGPFNSYYRPLPSVILSTVTRSRSRHPSAKPQTLYNWNNSTSDLDRSRDKEEALVMTMSQYFGPIPASIRHPARVILGLGRHHDDDGYDDGFEDFDTCGDGRGTPTVLNDEDSHNHHSIGSSASSIATESKRYRFKKHLSNGIVGRKSQSNASDTSEMMDLYGDDLETETIENGQRTTRWMVAGYFNDQVRLTAAQRKRLLRRNNKLTKFFGSRVDGTLRPVEETGEGGFVVSKMGDND</sequence>
<dbReference type="Pfam" id="PF00615">
    <property type="entry name" value="RGS"/>
    <property type="match status" value="1"/>
</dbReference>
<dbReference type="OrthoDB" id="196547at2759"/>
<feature type="domain" description="RGS" evidence="2">
    <location>
        <begin position="411"/>
        <end position="605"/>
    </location>
</feature>
<evidence type="ECO:0000313" key="4">
    <source>
        <dbReference type="Proteomes" id="UP000726737"/>
    </source>
</evidence>
<proteinExistence type="predicted"/>
<feature type="compositionally biased region" description="Low complexity" evidence="1">
    <location>
        <begin position="102"/>
        <end position="116"/>
    </location>
</feature>
<feature type="region of interest" description="Disordered" evidence="1">
    <location>
        <begin position="642"/>
        <end position="663"/>
    </location>
</feature>
<dbReference type="InterPro" id="IPR036305">
    <property type="entry name" value="RGS_sf"/>
</dbReference>
<dbReference type="InterPro" id="IPR016137">
    <property type="entry name" value="RGS"/>
</dbReference>
<feature type="compositionally biased region" description="Polar residues" evidence="1">
    <location>
        <begin position="359"/>
        <end position="372"/>
    </location>
</feature>
<feature type="compositionally biased region" description="Acidic residues" evidence="1">
    <location>
        <begin position="121"/>
        <end position="152"/>
    </location>
</feature>
<feature type="compositionally biased region" description="Basic residues" evidence="1">
    <location>
        <begin position="91"/>
        <end position="101"/>
    </location>
</feature>
<feature type="compositionally biased region" description="Polar residues" evidence="1">
    <location>
        <begin position="331"/>
        <end position="343"/>
    </location>
</feature>
<protein>
    <recommendedName>
        <fullName evidence="2">RGS domain-containing protein</fullName>
    </recommendedName>
</protein>
<accession>A0A9P6Q799</accession>
<dbReference type="EMBL" id="JAAAJA010000123">
    <property type="protein sequence ID" value="KAG0261502.1"/>
    <property type="molecule type" value="Genomic_DNA"/>
</dbReference>
<name>A0A9P6Q799_9FUNG</name>
<dbReference type="SUPFAM" id="SSF48097">
    <property type="entry name" value="Regulator of G-protein signaling, RGS"/>
    <property type="match status" value="1"/>
</dbReference>
<dbReference type="SMART" id="SM00315">
    <property type="entry name" value="RGS"/>
    <property type="match status" value="1"/>
</dbReference>
<dbReference type="AlphaFoldDB" id="A0A9P6Q799"/>
<dbReference type="PANTHER" id="PTHR10845:SF192">
    <property type="entry name" value="DOUBLE HIT, ISOFORM B"/>
    <property type="match status" value="1"/>
</dbReference>
<dbReference type="PROSITE" id="PS50132">
    <property type="entry name" value="RGS"/>
    <property type="match status" value="1"/>
</dbReference>
<organism evidence="3 4">
    <name type="scientific">Mortierella polycephala</name>
    <dbReference type="NCBI Taxonomy" id="41804"/>
    <lineage>
        <taxon>Eukaryota</taxon>
        <taxon>Fungi</taxon>
        <taxon>Fungi incertae sedis</taxon>
        <taxon>Mucoromycota</taxon>
        <taxon>Mortierellomycotina</taxon>
        <taxon>Mortierellomycetes</taxon>
        <taxon>Mortierellales</taxon>
        <taxon>Mortierellaceae</taxon>
        <taxon>Mortierella</taxon>
    </lineage>
</organism>
<comment type="caution">
    <text evidence="3">The sequence shown here is derived from an EMBL/GenBank/DDBJ whole genome shotgun (WGS) entry which is preliminary data.</text>
</comment>
<evidence type="ECO:0000256" key="1">
    <source>
        <dbReference type="SAM" id="MobiDB-lite"/>
    </source>
</evidence>
<feature type="compositionally biased region" description="Polar residues" evidence="1">
    <location>
        <begin position="650"/>
        <end position="662"/>
    </location>
</feature>
<dbReference type="CDD" id="cd07440">
    <property type="entry name" value="RGS"/>
    <property type="match status" value="1"/>
</dbReference>
<feature type="region of interest" description="Disordered" evidence="1">
    <location>
        <begin position="331"/>
        <end position="394"/>
    </location>
</feature>
<feature type="non-terminal residue" evidence="3">
    <location>
        <position position="1"/>
    </location>
</feature>
<dbReference type="Proteomes" id="UP000726737">
    <property type="component" value="Unassembled WGS sequence"/>
</dbReference>
<evidence type="ECO:0000313" key="3">
    <source>
        <dbReference type="EMBL" id="KAG0261502.1"/>
    </source>
</evidence>
<dbReference type="Gene3D" id="1.10.167.10">
    <property type="entry name" value="Regulator of G-protein Signalling 4, domain 2"/>
    <property type="match status" value="1"/>
</dbReference>
<dbReference type="PANTHER" id="PTHR10845">
    <property type="entry name" value="REGULATOR OF G PROTEIN SIGNALING"/>
    <property type="match status" value="1"/>
</dbReference>
<feature type="region of interest" description="Disordered" evidence="1">
    <location>
        <begin position="90"/>
        <end position="168"/>
    </location>
</feature>
<keyword evidence="4" id="KW-1185">Reference proteome</keyword>
<evidence type="ECO:0000259" key="2">
    <source>
        <dbReference type="PROSITE" id="PS50132"/>
    </source>
</evidence>